<feature type="domain" description="HTH cro/C1-type" evidence="2">
    <location>
        <begin position="2"/>
        <end position="45"/>
    </location>
</feature>
<dbReference type="NCBIfam" id="TIGR02607">
    <property type="entry name" value="antidote_HigA"/>
    <property type="match status" value="1"/>
</dbReference>
<dbReference type="AlphaFoldDB" id="A0A8S8X9K2"/>
<dbReference type="InterPro" id="IPR001387">
    <property type="entry name" value="Cro/C1-type_HTH"/>
</dbReference>
<comment type="caution">
    <text evidence="3">The sequence shown here is derived from an EMBL/GenBank/DDBJ whole genome shotgun (WGS) entry which is preliminary data.</text>
</comment>
<dbReference type="PANTHER" id="PTHR36924">
    <property type="entry name" value="ANTITOXIN HIGA-1"/>
    <property type="match status" value="1"/>
</dbReference>
<dbReference type="Gene3D" id="1.10.260.40">
    <property type="entry name" value="lambda repressor-like DNA-binding domains"/>
    <property type="match status" value="1"/>
</dbReference>
<evidence type="ECO:0000313" key="3">
    <source>
        <dbReference type="EMBL" id="GIL40678.1"/>
    </source>
</evidence>
<keyword evidence="4" id="KW-1185">Reference proteome</keyword>
<dbReference type="InterPro" id="IPR010982">
    <property type="entry name" value="Lambda_DNA-bd_dom_sf"/>
</dbReference>
<evidence type="ECO:0000313" key="4">
    <source>
        <dbReference type="Proteomes" id="UP000681075"/>
    </source>
</evidence>
<dbReference type="PANTHER" id="PTHR36924:SF1">
    <property type="entry name" value="ANTITOXIN HIGA-1"/>
    <property type="match status" value="1"/>
</dbReference>
<proteinExistence type="predicted"/>
<name>A0A8S8X9K2_9PROT</name>
<gene>
    <name evidence="3" type="ORF">TMPK1_29150</name>
</gene>
<evidence type="ECO:0000256" key="1">
    <source>
        <dbReference type="ARBA" id="ARBA00023125"/>
    </source>
</evidence>
<accession>A0A8S8X9K2</accession>
<dbReference type="Pfam" id="PF01381">
    <property type="entry name" value="HTH_3"/>
    <property type="match status" value="1"/>
</dbReference>
<keyword evidence="1" id="KW-0238">DNA-binding</keyword>
<sequence>MKEHRISQRALAAALKVTVVTAHQLQNGDRRVTPQMAVRLEKAMPGTSALEWLDMQARMEIAQARAELQDTLGEIPVLVPVAEIPVLKTGPKKASSAKSRRG</sequence>
<protein>
    <recommendedName>
        <fullName evidence="2">HTH cro/C1-type domain-containing protein</fullName>
    </recommendedName>
</protein>
<dbReference type="EMBL" id="BOPV01000001">
    <property type="protein sequence ID" value="GIL40678.1"/>
    <property type="molecule type" value="Genomic_DNA"/>
</dbReference>
<dbReference type="Proteomes" id="UP000681075">
    <property type="component" value="Unassembled WGS sequence"/>
</dbReference>
<dbReference type="GO" id="GO:0003677">
    <property type="term" value="F:DNA binding"/>
    <property type="evidence" value="ECO:0007669"/>
    <property type="project" value="UniProtKB-KW"/>
</dbReference>
<dbReference type="SUPFAM" id="SSF47413">
    <property type="entry name" value="lambda repressor-like DNA-binding domains"/>
    <property type="match status" value="1"/>
</dbReference>
<dbReference type="InterPro" id="IPR013430">
    <property type="entry name" value="Toxin_antidote_HigA"/>
</dbReference>
<dbReference type="CDD" id="cd00093">
    <property type="entry name" value="HTH_XRE"/>
    <property type="match status" value="1"/>
</dbReference>
<organism evidence="3 4">
    <name type="scientific">Roseiterribacter gracilis</name>
    <dbReference type="NCBI Taxonomy" id="2812848"/>
    <lineage>
        <taxon>Bacteria</taxon>
        <taxon>Pseudomonadati</taxon>
        <taxon>Pseudomonadota</taxon>
        <taxon>Alphaproteobacteria</taxon>
        <taxon>Rhodospirillales</taxon>
        <taxon>Roseiterribacteraceae</taxon>
        <taxon>Roseiterribacter</taxon>
    </lineage>
</organism>
<reference evidence="3" key="1">
    <citation type="submission" date="2021-02" db="EMBL/GenBank/DDBJ databases">
        <title>Genome sequence of Rhodospirillales sp. strain TMPK1 isolated from soil.</title>
        <authorList>
            <person name="Nakai R."/>
            <person name="Kusada H."/>
            <person name="Tamaki H."/>
        </authorList>
    </citation>
    <scope>NUCLEOTIDE SEQUENCE</scope>
    <source>
        <strain evidence="3">TMPK1</strain>
    </source>
</reference>
<evidence type="ECO:0000259" key="2">
    <source>
        <dbReference type="Pfam" id="PF01381"/>
    </source>
</evidence>